<dbReference type="Pfam" id="PF08240">
    <property type="entry name" value="ADH_N"/>
    <property type="match status" value="1"/>
</dbReference>
<dbReference type="SMART" id="SM00829">
    <property type="entry name" value="PKS_ER"/>
    <property type="match status" value="1"/>
</dbReference>
<dbReference type="PANTHER" id="PTHR44013:SF1">
    <property type="entry name" value="ZINC-TYPE ALCOHOL DEHYDROGENASE-LIKE PROTEIN C16A3.02C"/>
    <property type="match status" value="1"/>
</dbReference>
<name>A0A6J4QFR4_9ACTN</name>
<dbReference type="SUPFAM" id="SSF51735">
    <property type="entry name" value="NAD(P)-binding Rossmann-fold domains"/>
    <property type="match status" value="1"/>
</dbReference>
<evidence type="ECO:0000259" key="1">
    <source>
        <dbReference type="SMART" id="SM00829"/>
    </source>
</evidence>
<accession>A0A6J4QFR4</accession>
<dbReference type="GO" id="GO:0016491">
    <property type="term" value="F:oxidoreductase activity"/>
    <property type="evidence" value="ECO:0007669"/>
    <property type="project" value="UniProtKB-KW"/>
</dbReference>
<dbReference type="InterPro" id="IPR052733">
    <property type="entry name" value="Chloroplast_QOR"/>
</dbReference>
<keyword evidence="2" id="KW-0456">Lyase</keyword>
<reference evidence="2" key="1">
    <citation type="submission" date="2020-02" db="EMBL/GenBank/DDBJ databases">
        <authorList>
            <person name="Meier V. D."/>
        </authorList>
    </citation>
    <scope>NUCLEOTIDE SEQUENCE</scope>
    <source>
        <strain evidence="2">AVDCRST_MAG35</strain>
    </source>
</reference>
<keyword evidence="2" id="KW-0560">Oxidoreductase</keyword>
<dbReference type="InterPro" id="IPR011032">
    <property type="entry name" value="GroES-like_sf"/>
</dbReference>
<dbReference type="AlphaFoldDB" id="A0A6J4QFR4"/>
<dbReference type="InterPro" id="IPR020843">
    <property type="entry name" value="ER"/>
</dbReference>
<dbReference type="SUPFAM" id="SSF50129">
    <property type="entry name" value="GroES-like"/>
    <property type="match status" value="1"/>
</dbReference>
<dbReference type="PANTHER" id="PTHR44013">
    <property type="entry name" value="ZINC-TYPE ALCOHOL DEHYDROGENASE-LIKE PROTEIN C16A3.02C"/>
    <property type="match status" value="1"/>
</dbReference>
<proteinExistence type="predicted"/>
<organism evidence="2">
    <name type="scientific">uncultured Quadrisphaera sp</name>
    <dbReference type="NCBI Taxonomy" id="904978"/>
    <lineage>
        <taxon>Bacteria</taxon>
        <taxon>Bacillati</taxon>
        <taxon>Actinomycetota</taxon>
        <taxon>Actinomycetes</taxon>
        <taxon>Kineosporiales</taxon>
        <taxon>Kineosporiaceae</taxon>
        <taxon>Quadrisphaera</taxon>
        <taxon>environmental samples</taxon>
    </lineage>
</organism>
<dbReference type="InterPro" id="IPR036291">
    <property type="entry name" value="NAD(P)-bd_dom_sf"/>
</dbReference>
<dbReference type="Gene3D" id="3.40.50.720">
    <property type="entry name" value="NAD(P)-binding Rossmann-like Domain"/>
    <property type="match status" value="1"/>
</dbReference>
<evidence type="ECO:0000313" key="2">
    <source>
        <dbReference type="EMBL" id="CAA9436487.1"/>
    </source>
</evidence>
<gene>
    <name evidence="2" type="ORF">AVDCRST_MAG35-2968</name>
</gene>
<protein>
    <submittedName>
        <fullName evidence="2">Bifunctional protein: zinc-containing alcohol dehydrogenase quinone oxidoreductase ( NADPH:quinone reductase) Similar to arginate lyase</fullName>
        <ecNumber evidence="2">1.1.1.-</ecNumber>
    </submittedName>
</protein>
<dbReference type="CDD" id="cd05289">
    <property type="entry name" value="MDR_like_2"/>
    <property type="match status" value="1"/>
</dbReference>
<dbReference type="Pfam" id="PF13602">
    <property type="entry name" value="ADH_zinc_N_2"/>
    <property type="match status" value="1"/>
</dbReference>
<sequence length="307" mass="31670">MRAIFQESFGGADVLQLGERPDPLLGPDTVIVRVRTAGVNPVDWKIREGYLQTAFPHVLPLVPGWDVAGVVETVGTAVRDLAVGDEVLGYVRKDLVSGGSFAELVSASSRHLALKPPGVSFEVAGALPLAGLTALQSLDDVRLAAGETVLVHAAAGGVGHLAVQLAVVRGARVIGTASERNHDFLRSLGAEPVAYGEGLVDAVRALAPDGVDAAVDYVGGEAIAQSALLAKDPGRTASNVDPAAVAEVGGIHCFVRPDSHQLAQLVALVDGGAVRVEVQQVFPLEQAADALALLEEGHVRGKLVLTV</sequence>
<feature type="domain" description="Enoyl reductase (ER)" evidence="1">
    <location>
        <begin position="10"/>
        <end position="305"/>
    </location>
</feature>
<dbReference type="InterPro" id="IPR013154">
    <property type="entry name" value="ADH-like_N"/>
</dbReference>
<dbReference type="EMBL" id="CADCUY010000573">
    <property type="protein sequence ID" value="CAA9436487.1"/>
    <property type="molecule type" value="Genomic_DNA"/>
</dbReference>
<dbReference type="Gene3D" id="3.90.180.10">
    <property type="entry name" value="Medium-chain alcohol dehydrogenases, catalytic domain"/>
    <property type="match status" value="1"/>
</dbReference>
<dbReference type="GO" id="GO:0016829">
    <property type="term" value="F:lyase activity"/>
    <property type="evidence" value="ECO:0007669"/>
    <property type="project" value="UniProtKB-KW"/>
</dbReference>
<dbReference type="EC" id="1.1.1.-" evidence="2"/>